<protein>
    <submittedName>
        <fullName evidence="4">Uncharacterized protein</fullName>
    </submittedName>
</protein>
<dbReference type="InterPro" id="IPR029045">
    <property type="entry name" value="ClpP/crotonase-like_dom_sf"/>
</dbReference>
<gene>
    <name evidence="4" type="ORF">MNOR_LOCUS29434</name>
</gene>
<reference evidence="4 5" key="1">
    <citation type="submission" date="2024-05" db="EMBL/GenBank/DDBJ databases">
        <authorList>
            <person name="Wallberg A."/>
        </authorList>
    </citation>
    <scope>NUCLEOTIDE SEQUENCE [LARGE SCALE GENOMIC DNA]</scope>
</reference>
<name>A0AAV2RZ97_MEGNR</name>
<evidence type="ECO:0000313" key="5">
    <source>
        <dbReference type="Proteomes" id="UP001497623"/>
    </source>
</evidence>
<dbReference type="Gene3D" id="1.10.12.10">
    <property type="entry name" value="Lyase 2-enoyl-coa Hydratase, Chain A, domain 2"/>
    <property type="match status" value="1"/>
</dbReference>
<dbReference type="EMBL" id="CAXKWB010034087">
    <property type="protein sequence ID" value="CAL4144105.1"/>
    <property type="molecule type" value="Genomic_DNA"/>
</dbReference>
<dbReference type="SUPFAM" id="SSF52096">
    <property type="entry name" value="ClpP/crotonase"/>
    <property type="match status" value="1"/>
</dbReference>
<dbReference type="InterPro" id="IPR001753">
    <property type="entry name" value="Enoyl-CoA_hydra/iso"/>
</dbReference>
<keyword evidence="5" id="KW-1185">Reference proteome</keyword>
<proteinExistence type="predicted"/>
<dbReference type="PANTHER" id="PTHR43684">
    <property type="match status" value="1"/>
</dbReference>
<comment type="caution">
    <text evidence="4">The sequence shown here is derived from an EMBL/GenBank/DDBJ whole genome shotgun (WGS) entry which is preliminary data.</text>
</comment>
<dbReference type="GO" id="GO:0004165">
    <property type="term" value="F:delta(3)-delta(2)-enoyl-CoA isomerase activity"/>
    <property type="evidence" value="ECO:0007669"/>
    <property type="project" value="UniProtKB-ARBA"/>
</dbReference>
<evidence type="ECO:0000256" key="1">
    <source>
        <dbReference type="ARBA" id="ARBA00004275"/>
    </source>
</evidence>
<dbReference type="Pfam" id="PF00378">
    <property type="entry name" value="ECH_1"/>
    <property type="match status" value="1"/>
</dbReference>
<evidence type="ECO:0000256" key="2">
    <source>
        <dbReference type="ARBA" id="ARBA00023140"/>
    </source>
</evidence>
<dbReference type="CDD" id="cd06558">
    <property type="entry name" value="crotonase-like"/>
    <property type="match status" value="1"/>
</dbReference>
<dbReference type="Proteomes" id="UP001497623">
    <property type="component" value="Unassembled WGS sequence"/>
</dbReference>
<dbReference type="InterPro" id="IPR051053">
    <property type="entry name" value="ECH/Chromodomain_protein"/>
</dbReference>
<keyword evidence="3" id="KW-0413">Isomerase</keyword>
<organism evidence="4 5">
    <name type="scientific">Meganyctiphanes norvegica</name>
    <name type="common">Northern krill</name>
    <name type="synonym">Thysanopoda norvegica</name>
    <dbReference type="NCBI Taxonomy" id="48144"/>
    <lineage>
        <taxon>Eukaryota</taxon>
        <taxon>Metazoa</taxon>
        <taxon>Ecdysozoa</taxon>
        <taxon>Arthropoda</taxon>
        <taxon>Crustacea</taxon>
        <taxon>Multicrustacea</taxon>
        <taxon>Malacostraca</taxon>
        <taxon>Eumalacostraca</taxon>
        <taxon>Eucarida</taxon>
        <taxon>Euphausiacea</taxon>
        <taxon>Euphausiidae</taxon>
        <taxon>Meganyctiphanes</taxon>
    </lineage>
</organism>
<evidence type="ECO:0000313" key="4">
    <source>
        <dbReference type="EMBL" id="CAL4144105.1"/>
    </source>
</evidence>
<comment type="subcellular location">
    <subcellularLocation>
        <location evidence="1">Peroxisome</location>
    </subcellularLocation>
</comment>
<dbReference type="AlphaFoldDB" id="A0AAV2RZ97"/>
<dbReference type="Gene3D" id="3.90.226.10">
    <property type="entry name" value="2-enoyl-CoA Hydratase, Chain A, domain 1"/>
    <property type="match status" value="1"/>
</dbReference>
<evidence type="ECO:0000256" key="3">
    <source>
        <dbReference type="ARBA" id="ARBA00023235"/>
    </source>
</evidence>
<keyword evidence="2" id="KW-0576">Peroxisome</keyword>
<dbReference type="PANTHER" id="PTHR43684:SF1">
    <property type="entry name" value="ENOYL-COA DELTA ISOMERASE 2"/>
    <property type="match status" value="1"/>
</dbReference>
<dbReference type="GO" id="GO:0005777">
    <property type="term" value="C:peroxisome"/>
    <property type="evidence" value="ECO:0007669"/>
    <property type="project" value="UniProtKB-SubCell"/>
</dbReference>
<accession>A0AAV2RZ97</accession>
<dbReference type="InterPro" id="IPR014748">
    <property type="entry name" value="Enoyl-CoA_hydra_C"/>
</dbReference>
<sequence>TGTGDYFTAGNDLANFLKKPEDRTEFTPPKELQGNHPEELLINPFYVFIATLIDFPKPLIAVVNGPAVGMGVTMLGLCDIVYASDRASFHTPFMSLALCPEGCSSLTFPQIMGPQRANEMLLFSKKITAKDAHEVGLVTQMFPHNQLEQVWPLLDKMAALPPGALVTAKALVRDPIREQLHKVNRTENILLVERILSDEARQIIKKMVKGSRKSRL</sequence>
<feature type="non-terminal residue" evidence="4">
    <location>
        <position position="1"/>
    </location>
</feature>